<accession>A0A2S1QVA7</accession>
<proteinExistence type="inferred from homology"/>
<dbReference type="CDD" id="cd05324">
    <property type="entry name" value="carb_red_PTCR-like_SDR_c"/>
    <property type="match status" value="1"/>
</dbReference>
<dbReference type="KEGG" id="falb:HYN59_04135"/>
<name>A0A2S1QVA7_9FLAO</name>
<gene>
    <name evidence="5" type="ORF">HYN59_04135</name>
</gene>
<keyword evidence="6" id="KW-1185">Reference proteome</keyword>
<dbReference type="EMBL" id="CP029186">
    <property type="protein sequence ID" value="AWH84352.1"/>
    <property type="molecule type" value="Genomic_DNA"/>
</dbReference>
<dbReference type="PRINTS" id="PR00081">
    <property type="entry name" value="GDHRDH"/>
</dbReference>
<dbReference type="PRINTS" id="PR00080">
    <property type="entry name" value="SDRFAMILY"/>
</dbReference>
<dbReference type="InterPro" id="IPR002347">
    <property type="entry name" value="SDR_fam"/>
</dbReference>
<dbReference type="PANTHER" id="PTHR43490">
    <property type="entry name" value="(+)-NEOMENTHOL DEHYDROGENASE"/>
    <property type="match status" value="1"/>
</dbReference>
<dbReference type="GO" id="GO:0016616">
    <property type="term" value="F:oxidoreductase activity, acting on the CH-OH group of donors, NAD or NADP as acceptor"/>
    <property type="evidence" value="ECO:0007669"/>
    <property type="project" value="InterPro"/>
</dbReference>
<dbReference type="PANTHER" id="PTHR43490:SF99">
    <property type="entry name" value="SHORT-CHAIN DEHYDROGENASE_REDUCTASE"/>
    <property type="match status" value="1"/>
</dbReference>
<dbReference type="InterPro" id="IPR036291">
    <property type="entry name" value="NAD(P)-bd_dom_sf"/>
</dbReference>
<reference evidence="5 6" key="1">
    <citation type="submission" date="2018-04" db="EMBL/GenBank/DDBJ databases">
        <title>Genome sequencing of Flavobacterium sp. HYN0059.</title>
        <authorList>
            <person name="Yi H."/>
            <person name="Baek C."/>
        </authorList>
    </citation>
    <scope>NUCLEOTIDE SEQUENCE [LARGE SCALE GENOMIC DNA]</scope>
    <source>
        <strain evidence="5 6">HYN0059</strain>
    </source>
</reference>
<evidence type="ECO:0000313" key="5">
    <source>
        <dbReference type="EMBL" id="AWH84352.1"/>
    </source>
</evidence>
<dbReference type="Proteomes" id="UP000244929">
    <property type="component" value="Chromosome"/>
</dbReference>
<protein>
    <submittedName>
        <fullName evidence="5">Short-chain dehydrogenase</fullName>
    </submittedName>
</protein>
<evidence type="ECO:0000256" key="2">
    <source>
        <dbReference type="ARBA" id="ARBA00022857"/>
    </source>
</evidence>
<dbReference type="Pfam" id="PF00106">
    <property type="entry name" value="adh_short"/>
    <property type="match status" value="1"/>
</dbReference>
<dbReference type="RefSeq" id="WP_108777060.1">
    <property type="nucleotide sequence ID" value="NZ_CP029186.1"/>
</dbReference>
<dbReference type="OrthoDB" id="5786478at2"/>
<dbReference type="InterPro" id="IPR045313">
    <property type="entry name" value="CBR1-like"/>
</dbReference>
<sequence length="241" mass="25984">MKKTALITGANKSIGFETAKQLLQQGYKVFIGSRDAGRGEKAVNELKAAGFEDVEAIALEVTDAVSISRAADLLSSKVPHLDVLINNAGIPGTYPQEAGSVSQENLRTVFDTNFFGLIEVTQAFLPLLKQSDAPRIVNVSSDLGSLGFNTDPGSRHYEVKPVAYNSSKAALNMYTVILAYELRDTTFKVNSVNPGYTATDFNNHTGYKTVEEAAAPIVKYATIGEDGPTGKFFSDYGDTPW</sequence>
<comment type="similarity">
    <text evidence="1 4">Belongs to the short-chain dehydrogenases/reductases (SDR) family.</text>
</comment>
<evidence type="ECO:0000256" key="4">
    <source>
        <dbReference type="RuleBase" id="RU000363"/>
    </source>
</evidence>
<organism evidence="5 6">
    <name type="scientific">Flavobacterium album</name>
    <dbReference type="NCBI Taxonomy" id="2175091"/>
    <lineage>
        <taxon>Bacteria</taxon>
        <taxon>Pseudomonadati</taxon>
        <taxon>Bacteroidota</taxon>
        <taxon>Flavobacteriia</taxon>
        <taxon>Flavobacteriales</taxon>
        <taxon>Flavobacteriaceae</taxon>
        <taxon>Flavobacterium</taxon>
    </lineage>
</organism>
<dbReference type="Gene3D" id="3.40.50.720">
    <property type="entry name" value="NAD(P)-binding Rossmann-like Domain"/>
    <property type="match status" value="1"/>
</dbReference>
<evidence type="ECO:0000256" key="1">
    <source>
        <dbReference type="ARBA" id="ARBA00006484"/>
    </source>
</evidence>
<keyword evidence="3" id="KW-0560">Oxidoreductase</keyword>
<dbReference type="SUPFAM" id="SSF51735">
    <property type="entry name" value="NAD(P)-binding Rossmann-fold domains"/>
    <property type="match status" value="1"/>
</dbReference>
<dbReference type="AlphaFoldDB" id="A0A2S1QVA7"/>
<evidence type="ECO:0000256" key="3">
    <source>
        <dbReference type="ARBA" id="ARBA00023002"/>
    </source>
</evidence>
<evidence type="ECO:0000313" key="6">
    <source>
        <dbReference type="Proteomes" id="UP000244929"/>
    </source>
</evidence>
<keyword evidence="2" id="KW-0521">NADP</keyword>